<name>A0ABX1JQU1_9MICC</name>
<organism evidence="1 2">
    <name type="scientific">Arthrobacter deserti</name>
    <dbReference type="NCBI Taxonomy" id="1742687"/>
    <lineage>
        <taxon>Bacteria</taxon>
        <taxon>Bacillati</taxon>
        <taxon>Actinomycetota</taxon>
        <taxon>Actinomycetes</taxon>
        <taxon>Micrococcales</taxon>
        <taxon>Micrococcaceae</taxon>
        <taxon>Arthrobacter</taxon>
    </lineage>
</organism>
<dbReference type="Proteomes" id="UP000523795">
    <property type="component" value="Unassembled WGS sequence"/>
</dbReference>
<evidence type="ECO:0000313" key="2">
    <source>
        <dbReference type="Proteomes" id="UP000523795"/>
    </source>
</evidence>
<proteinExistence type="predicted"/>
<dbReference type="EMBL" id="JAAZSR010000288">
    <property type="protein sequence ID" value="NKX51700.1"/>
    <property type="molecule type" value="Genomic_DNA"/>
</dbReference>
<reference evidence="1 2" key="1">
    <citation type="submission" date="2020-04" db="EMBL/GenBank/DDBJ databases">
        <authorList>
            <person name="Liu S."/>
        </authorList>
    </citation>
    <scope>NUCLEOTIDE SEQUENCE [LARGE SCALE GENOMIC DNA]</scope>
    <source>
        <strain evidence="1 2">CGMCC 1.15091</strain>
    </source>
</reference>
<keyword evidence="2" id="KW-1185">Reference proteome</keyword>
<evidence type="ECO:0000313" key="1">
    <source>
        <dbReference type="EMBL" id="NKX51700.1"/>
    </source>
</evidence>
<comment type="caution">
    <text evidence="1">The sequence shown here is derived from an EMBL/GenBank/DDBJ whole genome shotgun (WGS) entry which is preliminary data.</text>
</comment>
<gene>
    <name evidence="1" type="ORF">HER39_14240</name>
</gene>
<protein>
    <submittedName>
        <fullName evidence="1">Uncharacterized protein</fullName>
    </submittedName>
</protein>
<accession>A0ABX1JQU1</accession>
<sequence>MARLLRDPEVPEFLGPGWGRLLRAMTARVPGDRPSAHDVAVELRSWTEPAALAGGAADTAARVLAAGPDTSSPGVITGNVIIPSPPNRAPSVG</sequence>